<dbReference type="EMBL" id="LSSN01003926">
    <property type="protein sequence ID" value="OMJ12527.1"/>
    <property type="molecule type" value="Genomic_DNA"/>
</dbReference>
<evidence type="ECO:0000256" key="1">
    <source>
        <dbReference type="SAM" id="MobiDB-lite"/>
    </source>
</evidence>
<evidence type="ECO:0000313" key="3">
    <source>
        <dbReference type="Proteomes" id="UP000187283"/>
    </source>
</evidence>
<dbReference type="Proteomes" id="UP000187283">
    <property type="component" value="Unassembled WGS sequence"/>
</dbReference>
<protein>
    <submittedName>
        <fullName evidence="2">Levansucrase</fullName>
    </submittedName>
</protein>
<name>A0A1R1XD29_9FUNG</name>
<evidence type="ECO:0000313" key="2">
    <source>
        <dbReference type="EMBL" id="OMJ12527.1"/>
    </source>
</evidence>
<feature type="region of interest" description="Disordered" evidence="1">
    <location>
        <begin position="1"/>
        <end position="73"/>
    </location>
</feature>
<gene>
    <name evidence="2" type="ORF">AYI70_g9062</name>
</gene>
<reference evidence="2 3" key="1">
    <citation type="submission" date="2017-01" db="EMBL/GenBank/DDBJ databases">
        <authorList>
            <person name="Mah S.A."/>
            <person name="Swanson W.J."/>
            <person name="Moy G.W."/>
            <person name="Vacquier V.D."/>
        </authorList>
    </citation>
    <scope>NUCLEOTIDE SEQUENCE [LARGE SCALE GENOMIC DNA]</scope>
    <source>
        <strain evidence="2 3">GSMNP</strain>
    </source>
</reference>
<organism evidence="2 3">
    <name type="scientific">Smittium culicis</name>
    <dbReference type="NCBI Taxonomy" id="133412"/>
    <lineage>
        <taxon>Eukaryota</taxon>
        <taxon>Fungi</taxon>
        <taxon>Fungi incertae sedis</taxon>
        <taxon>Zoopagomycota</taxon>
        <taxon>Kickxellomycotina</taxon>
        <taxon>Harpellomycetes</taxon>
        <taxon>Harpellales</taxon>
        <taxon>Legeriomycetaceae</taxon>
        <taxon>Smittium</taxon>
    </lineage>
</organism>
<accession>A0A1R1XD29</accession>
<dbReference type="AlphaFoldDB" id="A0A1R1XD29"/>
<proteinExistence type="predicted"/>
<sequence>MPTNLSVPTTPPSPISPSSPQTHSYPHKYSISTYTPSLPTHPNPTHQPVSSTPTIQTHPQSSHAPLLPNHPLFPPLPQSSTTIRLHFHFHLRPCLFSPSPPPPSHHLSSVITHSHLHFLSVITSLCVASISVTTFSPPLHLLSFSH</sequence>
<comment type="caution">
    <text evidence="2">The sequence shown here is derived from an EMBL/GenBank/DDBJ whole genome shotgun (WGS) entry which is preliminary data.</text>
</comment>
<feature type="compositionally biased region" description="Polar residues" evidence="1">
    <location>
        <begin position="30"/>
        <end position="63"/>
    </location>
</feature>
<keyword evidence="3" id="KW-1185">Reference proteome</keyword>